<gene>
    <name evidence="2" type="ORF">DFP98_13746</name>
</gene>
<evidence type="ECO:0000256" key="1">
    <source>
        <dbReference type="SAM" id="SignalP"/>
    </source>
</evidence>
<feature type="chain" id="PRO_5017678262" description="Copper amine oxidase-like protein" evidence="1">
    <location>
        <begin position="23"/>
        <end position="228"/>
    </location>
</feature>
<feature type="signal peptide" evidence="1">
    <location>
        <begin position="1"/>
        <end position="22"/>
    </location>
</feature>
<reference evidence="2 3" key="1">
    <citation type="submission" date="2018-07" db="EMBL/GenBank/DDBJ databases">
        <title>Genomic Encyclopedia of Type Strains, Phase III (KMG-III): the genomes of soil and plant-associated and newly described type strains.</title>
        <authorList>
            <person name="Whitman W."/>
        </authorList>
    </citation>
    <scope>NUCLEOTIDE SEQUENCE [LARGE SCALE GENOMIC DNA]</scope>
    <source>
        <strain evidence="2 3">CECT 7287</strain>
    </source>
</reference>
<dbReference type="Proteomes" id="UP000256977">
    <property type="component" value="Unassembled WGS sequence"/>
</dbReference>
<accession>A0A3D9I5K2</accession>
<keyword evidence="3" id="KW-1185">Reference proteome</keyword>
<keyword evidence="1" id="KW-0732">Signal</keyword>
<dbReference type="AlphaFoldDB" id="A0A3D9I5K2"/>
<evidence type="ECO:0008006" key="4">
    <source>
        <dbReference type="Google" id="ProtNLM"/>
    </source>
</evidence>
<name>A0A3D9I5K2_9BACL</name>
<proteinExistence type="predicted"/>
<evidence type="ECO:0000313" key="3">
    <source>
        <dbReference type="Proteomes" id="UP000256977"/>
    </source>
</evidence>
<organism evidence="2 3">
    <name type="scientific">Cohnella phaseoli</name>
    <dbReference type="NCBI Taxonomy" id="456490"/>
    <lineage>
        <taxon>Bacteria</taxon>
        <taxon>Bacillati</taxon>
        <taxon>Bacillota</taxon>
        <taxon>Bacilli</taxon>
        <taxon>Bacillales</taxon>
        <taxon>Paenibacillaceae</taxon>
        <taxon>Cohnella</taxon>
    </lineage>
</organism>
<dbReference type="EMBL" id="QRDZ01000037">
    <property type="protein sequence ID" value="RED57054.1"/>
    <property type="molecule type" value="Genomic_DNA"/>
</dbReference>
<evidence type="ECO:0000313" key="2">
    <source>
        <dbReference type="EMBL" id="RED57054.1"/>
    </source>
</evidence>
<dbReference type="RefSeq" id="WP_116064778.1">
    <property type="nucleotide sequence ID" value="NZ_QRDZ01000037.1"/>
</dbReference>
<sequence length="228" mass="25535">MRKKILVGLLILFMAASATAVASDALKYKGMPVRQLVWNGKSVKSKDVPVVVMDGRTMIPVNMLKSVGYTITTSGNKVIVVPASNKNYLNNIGILTSFSRLFVGLRELEGMLLLSTVESGGGEKISQETIAAVKDSMAYWEQEYAPRVKLLDDVSPIDDYPRDIYRGAEEAMKRYRQTVESWTKYAKSGSKEDLNVFLPRVKDAQKQLKAVQQSVDDYLNKNFVRLEQ</sequence>
<dbReference type="OrthoDB" id="583214at2"/>
<protein>
    <recommendedName>
        <fullName evidence="4">Copper amine oxidase-like protein</fullName>
    </recommendedName>
</protein>
<comment type="caution">
    <text evidence="2">The sequence shown here is derived from an EMBL/GenBank/DDBJ whole genome shotgun (WGS) entry which is preliminary data.</text>
</comment>